<feature type="compositionally biased region" description="Polar residues" evidence="1">
    <location>
        <begin position="546"/>
        <end position="556"/>
    </location>
</feature>
<evidence type="ECO:0000259" key="3">
    <source>
        <dbReference type="PROSITE" id="PS50940"/>
    </source>
</evidence>
<dbReference type="Pfam" id="PF01607">
    <property type="entry name" value="CBM_14"/>
    <property type="match status" value="1"/>
</dbReference>
<dbReference type="Proteomes" id="UP000092460">
    <property type="component" value="Unassembled WGS sequence"/>
</dbReference>
<keyword evidence="2" id="KW-0732">Signal</keyword>
<dbReference type="InterPro" id="IPR052976">
    <property type="entry name" value="Scoloptoxin-like"/>
</dbReference>
<dbReference type="EMBL" id="JXJN01001966">
    <property type="status" value="NOT_ANNOTATED_CDS"/>
    <property type="molecule type" value="Genomic_DNA"/>
</dbReference>
<feature type="compositionally biased region" description="Acidic residues" evidence="1">
    <location>
        <begin position="889"/>
        <end position="899"/>
    </location>
</feature>
<reference evidence="5" key="1">
    <citation type="submission" date="2015-01" db="EMBL/GenBank/DDBJ databases">
        <authorList>
            <person name="Aksoy S."/>
            <person name="Warren W."/>
            <person name="Wilson R.K."/>
        </authorList>
    </citation>
    <scope>NUCLEOTIDE SEQUENCE [LARGE SCALE GENOMIC DNA]</scope>
    <source>
        <strain evidence="5">IAEA</strain>
    </source>
</reference>
<dbReference type="GO" id="GO:0005576">
    <property type="term" value="C:extracellular region"/>
    <property type="evidence" value="ECO:0007669"/>
    <property type="project" value="InterPro"/>
</dbReference>
<dbReference type="InterPro" id="IPR036508">
    <property type="entry name" value="Chitin-bd_dom_sf"/>
</dbReference>
<dbReference type="AlphaFoldDB" id="A0A1B0AQL9"/>
<feature type="compositionally biased region" description="Acidic residues" evidence="1">
    <location>
        <begin position="731"/>
        <end position="742"/>
    </location>
</feature>
<feature type="chain" id="PRO_5008404052" description="Chitin-binding type-2 domain-containing protein" evidence="2">
    <location>
        <begin position="18"/>
        <end position="1063"/>
    </location>
</feature>
<name>A0A1B0AQL9_9MUSC</name>
<dbReference type="PANTHER" id="PTHR22933">
    <property type="entry name" value="FI18007P1-RELATED"/>
    <property type="match status" value="1"/>
</dbReference>
<feature type="region of interest" description="Disordered" evidence="1">
    <location>
        <begin position="208"/>
        <end position="231"/>
    </location>
</feature>
<feature type="compositionally biased region" description="Basic and acidic residues" evidence="1">
    <location>
        <begin position="743"/>
        <end position="771"/>
    </location>
</feature>
<dbReference type="GO" id="GO:0008061">
    <property type="term" value="F:chitin binding"/>
    <property type="evidence" value="ECO:0007669"/>
    <property type="project" value="InterPro"/>
</dbReference>
<evidence type="ECO:0000313" key="4">
    <source>
        <dbReference type="EnsemblMetazoa" id="GPPI005038-PA"/>
    </source>
</evidence>
<dbReference type="SUPFAM" id="SSF57625">
    <property type="entry name" value="Invertebrate chitin-binding proteins"/>
    <property type="match status" value="1"/>
</dbReference>
<reference evidence="4" key="2">
    <citation type="submission" date="2020-05" db="UniProtKB">
        <authorList>
            <consortium name="EnsemblMetazoa"/>
        </authorList>
    </citation>
    <scope>IDENTIFICATION</scope>
    <source>
        <strain evidence="4">IAEA</strain>
    </source>
</reference>
<feature type="region of interest" description="Disordered" evidence="1">
    <location>
        <begin position="258"/>
        <end position="290"/>
    </location>
</feature>
<feature type="region of interest" description="Disordered" evidence="1">
    <location>
        <begin position="606"/>
        <end position="653"/>
    </location>
</feature>
<evidence type="ECO:0000256" key="1">
    <source>
        <dbReference type="SAM" id="MobiDB-lite"/>
    </source>
</evidence>
<feature type="region of interest" description="Disordered" evidence="1">
    <location>
        <begin position="928"/>
        <end position="968"/>
    </location>
</feature>
<protein>
    <recommendedName>
        <fullName evidence="3">Chitin-binding type-2 domain-containing protein</fullName>
    </recommendedName>
</protein>
<dbReference type="PANTHER" id="PTHR22933:SF43">
    <property type="entry name" value="LP10131P"/>
    <property type="match status" value="1"/>
</dbReference>
<dbReference type="EnsemblMetazoa" id="GPPI005038-RA">
    <property type="protein sequence ID" value="GPPI005038-PA"/>
    <property type="gene ID" value="GPPI005038"/>
</dbReference>
<evidence type="ECO:0000313" key="5">
    <source>
        <dbReference type="Proteomes" id="UP000092460"/>
    </source>
</evidence>
<dbReference type="STRING" id="67801.A0A1B0AQL9"/>
<dbReference type="EMBL" id="JXJN01001967">
    <property type="status" value="NOT_ANNOTATED_CDS"/>
    <property type="molecule type" value="Genomic_DNA"/>
</dbReference>
<sequence>MWKSTLLLIFFGAYCSGGPLGLKKNMPIIQQREIPAVKEIETSSAEVTNPDMMIISTLNLPSNATSIRADITDGFSCRNRTYGYYADVDNDCQIFHVCLPVSYADGKESTFRWSFICPEETVFSQDSFTCMRPEDMVITCEESFQYYELNRNFGVVENELEQSIENESINFAESQQPIVISPKPESNLEPQAIQIADEVSKPVNIPVKVQKPNRRKPGSSFITQKRPNHPPQYPLRKLPPAQAVINDAAAEVDAANLHEEEPLKSGTIQKFSRRPLPSTTLKDKTSPSYSESTIALRTELYNQKRKRPTLFNKKDTVLPTDTDTASIPQPPRIEKPIQNFSKVESELPHVNAPAEMADSDSEASENKEIFVKPAFAEISKASDGVLLVEEPQIIEHEINSEEVKELPSKAIANIPVIIAESENTKGIGDLESIKVEKQNDERTQASEIIQTVNANYRPGENLDEELSHTGSAEGAEYFGDHISEFIRPLPDTRIKDSLHPAESPIVLDIQSPNVSEAAEDIQIPEKTHVTIATTSTDENQLKTVEESSVSAQQPSNEIGADVILATVSQNQPIAEDIPSGVEEPQPSEDAQIVEEIPQSLEEIRIDEQAFAGPTSFEENSEESSPPIQSQTVEEMEAEKPDDAPDSMPATPEMAQQDPLVQQMFEEKINVDTSKQSMAGFKPADPVMAAEAEKLIVDFINTLRNADTDIKQVGDSAQMEDEISEVIKSQEDETDDETEDEAEVEKVIKDERLDLQEHENIDTSQDLDKSTETENAQEIIKNVSTAEVSIEKDVPLNESEISDEEKMKSEIEANAEIMSESGESVAMNAVQDQNSEAAYIESEQMDQQQSKMDKPIEQEIQHTPIDEDSSVAEEEEIRENEVAPVISSESAEETEIESDDSQPHFTNGYKPLSIDDIVELVKERLDHMPKNEMETPMQLDQVLSNINEEKKGEEEEEEDEKAHENNAEEQKLNLEIQSDEDIVMPIYHRVPNDQTIAQAMNAESIITLDQANQNDNGGSMESDLNSISEADLQLKTNRPYRSRSMLKPILDTRKRHFLFKSDAS</sequence>
<feature type="compositionally biased region" description="Basic and acidic residues" evidence="1">
    <location>
        <begin position="850"/>
        <end position="859"/>
    </location>
</feature>
<keyword evidence="5" id="KW-1185">Reference proteome</keyword>
<feature type="domain" description="Chitin-binding type-2" evidence="3">
    <location>
        <begin position="74"/>
        <end position="142"/>
    </location>
</feature>
<feature type="compositionally biased region" description="Acidic residues" evidence="1">
    <location>
        <begin position="865"/>
        <end position="877"/>
    </location>
</feature>
<feature type="region of interest" description="Disordered" evidence="1">
    <location>
        <begin position="535"/>
        <end position="556"/>
    </location>
</feature>
<feature type="region of interest" description="Disordered" evidence="1">
    <location>
        <begin position="570"/>
        <end position="592"/>
    </location>
</feature>
<dbReference type="InterPro" id="IPR002557">
    <property type="entry name" value="Chitin-bd_dom"/>
</dbReference>
<feature type="compositionally biased region" description="Basic and acidic residues" evidence="1">
    <location>
        <begin position="959"/>
        <end position="968"/>
    </location>
</feature>
<accession>A0A1B0AQL9</accession>
<organism evidence="4 5">
    <name type="scientific">Glossina palpalis gambiensis</name>
    <dbReference type="NCBI Taxonomy" id="67801"/>
    <lineage>
        <taxon>Eukaryota</taxon>
        <taxon>Metazoa</taxon>
        <taxon>Ecdysozoa</taxon>
        <taxon>Arthropoda</taxon>
        <taxon>Hexapoda</taxon>
        <taxon>Insecta</taxon>
        <taxon>Pterygota</taxon>
        <taxon>Neoptera</taxon>
        <taxon>Endopterygota</taxon>
        <taxon>Diptera</taxon>
        <taxon>Brachycera</taxon>
        <taxon>Muscomorpha</taxon>
        <taxon>Hippoboscoidea</taxon>
        <taxon>Glossinidae</taxon>
        <taxon>Glossina</taxon>
    </lineage>
</organism>
<proteinExistence type="predicted"/>
<dbReference type="VEuPathDB" id="VectorBase:GPPI005038"/>
<evidence type="ECO:0000256" key="2">
    <source>
        <dbReference type="SAM" id="SignalP"/>
    </source>
</evidence>
<dbReference type="PROSITE" id="PS50940">
    <property type="entry name" value="CHIT_BIND_II"/>
    <property type="match status" value="1"/>
</dbReference>
<feature type="region of interest" description="Disordered" evidence="1">
    <location>
        <begin position="726"/>
        <end position="775"/>
    </location>
</feature>
<feature type="region of interest" description="Disordered" evidence="1">
    <location>
        <begin position="840"/>
        <end position="909"/>
    </location>
</feature>
<feature type="signal peptide" evidence="2">
    <location>
        <begin position="1"/>
        <end position="17"/>
    </location>
</feature>